<reference evidence="3 4" key="1">
    <citation type="submission" date="2019-01" db="EMBL/GenBank/DDBJ databases">
        <title>Complete genome of a denitifying bacterium Halomons sp. BC-M4-5.</title>
        <authorList>
            <person name="Wang L."/>
            <person name="Shao Z."/>
        </authorList>
    </citation>
    <scope>NUCLEOTIDE SEQUENCE [LARGE SCALE GENOMIC DNA]</scope>
    <source>
        <strain evidence="3 4">BC-M4-5</strain>
    </source>
</reference>
<dbReference type="EMBL" id="CP035042">
    <property type="protein sequence ID" value="QHC50754.1"/>
    <property type="molecule type" value="Genomic_DNA"/>
</dbReference>
<dbReference type="InterPro" id="IPR005946">
    <property type="entry name" value="Rib-P_diPkinase"/>
</dbReference>
<evidence type="ECO:0000256" key="1">
    <source>
        <dbReference type="ARBA" id="ARBA00022727"/>
    </source>
</evidence>
<dbReference type="GO" id="GO:0004749">
    <property type="term" value="F:ribose phosphate diphosphokinase activity"/>
    <property type="evidence" value="ECO:0007669"/>
    <property type="project" value="UniProtKB-EC"/>
</dbReference>
<dbReference type="GO" id="GO:0006015">
    <property type="term" value="P:5-phosphoribose 1-diphosphate biosynthetic process"/>
    <property type="evidence" value="ECO:0007669"/>
    <property type="project" value="TreeGrafter"/>
</dbReference>
<dbReference type="EC" id="2.7.6.1" evidence="3"/>
<feature type="domain" description="Ribose-phosphate pyrophosphokinase N-terminal" evidence="2">
    <location>
        <begin position="14"/>
        <end position="114"/>
    </location>
</feature>
<evidence type="ECO:0000313" key="4">
    <source>
        <dbReference type="Proteomes" id="UP000464013"/>
    </source>
</evidence>
<keyword evidence="1" id="KW-0545">Nucleotide biosynthesis</keyword>
<proteinExistence type="predicted"/>
<dbReference type="CDD" id="cd06223">
    <property type="entry name" value="PRTases_typeI"/>
    <property type="match status" value="1"/>
</dbReference>
<name>A0A6I6SQG3_9GAMM</name>
<dbReference type="NCBIfam" id="NF005537">
    <property type="entry name" value="PRK07199.1"/>
    <property type="match status" value="1"/>
</dbReference>
<dbReference type="Gene3D" id="3.40.50.2020">
    <property type="match status" value="2"/>
</dbReference>
<keyword evidence="4" id="KW-1185">Reference proteome</keyword>
<dbReference type="Proteomes" id="UP000464013">
    <property type="component" value="Chromosome"/>
</dbReference>
<dbReference type="OrthoDB" id="324294at2"/>
<dbReference type="Pfam" id="PF14572">
    <property type="entry name" value="Pribosyl_synth"/>
    <property type="match status" value="1"/>
</dbReference>
<dbReference type="AlphaFoldDB" id="A0A6I6SQG3"/>
<evidence type="ECO:0000313" key="3">
    <source>
        <dbReference type="EMBL" id="QHC50754.1"/>
    </source>
</evidence>
<organism evidence="3 4">
    <name type="scientific">Billgrantia tianxiuensis</name>
    <dbReference type="NCBI Taxonomy" id="2497861"/>
    <lineage>
        <taxon>Bacteria</taxon>
        <taxon>Pseudomonadati</taxon>
        <taxon>Pseudomonadota</taxon>
        <taxon>Gammaproteobacteria</taxon>
        <taxon>Oceanospirillales</taxon>
        <taxon>Halomonadaceae</taxon>
        <taxon>Billgrantia</taxon>
    </lineage>
</organism>
<dbReference type="GO" id="GO:0002189">
    <property type="term" value="C:ribose phosphate diphosphokinase complex"/>
    <property type="evidence" value="ECO:0007669"/>
    <property type="project" value="TreeGrafter"/>
</dbReference>
<dbReference type="RefSeq" id="WP_159553334.1">
    <property type="nucleotide sequence ID" value="NZ_CP035042.1"/>
</dbReference>
<dbReference type="SMART" id="SM01400">
    <property type="entry name" value="Pribosyltran_N"/>
    <property type="match status" value="1"/>
</dbReference>
<dbReference type="PANTHER" id="PTHR10210:SF41">
    <property type="entry name" value="RIBOSE-PHOSPHATE PYROPHOSPHOKINASE 1, CHLOROPLASTIC"/>
    <property type="match status" value="1"/>
</dbReference>
<dbReference type="InterPro" id="IPR029057">
    <property type="entry name" value="PRTase-like"/>
</dbReference>
<dbReference type="NCBIfam" id="TIGR01251">
    <property type="entry name" value="ribP_PPkin"/>
    <property type="match status" value="1"/>
</dbReference>
<dbReference type="GO" id="GO:0005737">
    <property type="term" value="C:cytoplasm"/>
    <property type="evidence" value="ECO:0007669"/>
    <property type="project" value="TreeGrafter"/>
</dbReference>
<evidence type="ECO:0000259" key="2">
    <source>
        <dbReference type="Pfam" id="PF13793"/>
    </source>
</evidence>
<keyword evidence="3" id="KW-0808">Transferase</keyword>
<gene>
    <name evidence="3" type="primary">prs</name>
    <name evidence="3" type="ORF">EKK97_15810</name>
</gene>
<dbReference type="GO" id="GO:0016301">
    <property type="term" value="F:kinase activity"/>
    <property type="evidence" value="ECO:0007669"/>
    <property type="project" value="UniProtKB-KW"/>
</dbReference>
<dbReference type="GO" id="GO:0006164">
    <property type="term" value="P:purine nucleotide biosynthetic process"/>
    <property type="evidence" value="ECO:0007669"/>
    <property type="project" value="TreeGrafter"/>
</dbReference>
<sequence length="297" mass="32210">MHAALLYFDEEAHPARRLAAALAIEAQRVGRHRFPDDELCLRLPVEELPTCLVIYRSLNHPNDKLVELMLLARHARERGVEHLVLVAPYLAYMRQDMAFNPGELVSQRLVGGFLAESFDAVVTVDPHLHRIERLDQAVPLRHAIALSGAPQLAVTIAERRHEALLLGPDAESAQWVESAARVAGLDSGVCTKVRHGDRDVDIALPDLAIAGRRIVLLDDIASSGRTLAQAAQRALEAGAASVDVAVTHALFAGDALSVIREAGVGEVWSTDTIAHESNVVFMAPVLAEALSVIMAER</sequence>
<dbReference type="GO" id="GO:0000287">
    <property type="term" value="F:magnesium ion binding"/>
    <property type="evidence" value="ECO:0007669"/>
    <property type="project" value="InterPro"/>
</dbReference>
<dbReference type="PANTHER" id="PTHR10210">
    <property type="entry name" value="RIBOSE-PHOSPHATE DIPHOSPHOKINASE FAMILY MEMBER"/>
    <property type="match status" value="1"/>
</dbReference>
<protein>
    <submittedName>
        <fullName evidence="3">Ribose-phosphate diphosphokinase</fullName>
        <ecNumber evidence="3">2.7.6.1</ecNumber>
    </submittedName>
</protein>
<accession>A0A6I6SQG3</accession>
<dbReference type="SUPFAM" id="SSF53271">
    <property type="entry name" value="PRTase-like"/>
    <property type="match status" value="2"/>
</dbReference>
<dbReference type="InterPro" id="IPR000836">
    <property type="entry name" value="PRTase_dom"/>
</dbReference>
<dbReference type="InterPro" id="IPR029099">
    <property type="entry name" value="Pribosyltran_N"/>
</dbReference>
<dbReference type="Pfam" id="PF13793">
    <property type="entry name" value="Pribosyltran_N"/>
    <property type="match status" value="1"/>
</dbReference>
<keyword evidence="3" id="KW-0418">Kinase</keyword>
<dbReference type="KEGG" id="htx:EKK97_15810"/>